<dbReference type="eggNOG" id="COG3052">
    <property type="taxonomic scope" value="Bacteria"/>
</dbReference>
<sequence>MKPSGIGQTGSLESNDLMVIVDLNQSEDLTIEIESIVKEKFGEQIKAVVEQTLQENNIKNGYIKVADRGALDFAIRARLKTAIKRAEGRA</sequence>
<dbReference type="InterPro" id="IPR006495">
    <property type="entry name" value="CitD"/>
</dbReference>
<keyword evidence="6" id="KW-1185">Reference proteome</keyword>
<dbReference type="GO" id="GO:0016829">
    <property type="term" value="F:lyase activity"/>
    <property type="evidence" value="ECO:0007669"/>
    <property type="project" value="UniProtKB-KW"/>
</dbReference>
<dbReference type="Pfam" id="PF06857">
    <property type="entry name" value="ACP"/>
    <property type="match status" value="1"/>
</dbReference>
<organism evidence="5 6">
    <name type="scientific">Alkaliphilus metalliredigens (strain QYMF)</name>
    <dbReference type="NCBI Taxonomy" id="293826"/>
    <lineage>
        <taxon>Bacteria</taxon>
        <taxon>Bacillati</taxon>
        <taxon>Bacillota</taxon>
        <taxon>Clostridia</taxon>
        <taxon>Peptostreptococcales</taxon>
        <taxon>Natronincolaceae</taxon>
        <taxon>Alkaliphilus</taxon>
    </lineage>
</organism>
<feature type="modified residue" description="O-(phosphoribosyl dephospho-coenzyme A)serine" evidence="4">
    <location>
        <position position="14"/>
    </location>
</feature>
<evidence type="ECO:0000313" key="5">
    <source>
        <dbReference type="EMBL" id="ABR49363.1"/>
    </source>
</evidence>
<proteinExistence type="predicted"/>
<reference evidence="6" key="1">
    <citation type="journal article" date="2016" name="Genome Announc.">
        <title>Complete genome sequence of Alkaliphilus metalliredigens strain QYMF, an alkaliphilic and metal-reducing bacterium isolated from borax-contaminated leachate ponds.</title>
        <authorList>
            <person name="Hwang C."/>
            <person name="Copeland A."/>
            <person name="Lucas S."/>
            <person name="Lapidus A."/>
            <person name="Barry K."/>
            <person name="Detter J.C."/>
            <person name="Glavina Del Rio T."/>
            <person name="Hammon N."/>
            <person name="Israni S."/>
            <person name="Dalin E."/>
            <person name="Tice H."/>
            <person name="Pitluck S."/>
            <person name="Chertkov O."/>
            <person name="Brettin T."/>
            <person name="Bruce D."/>
            <person name="Han C."/>
            <person name="Schmutz J."/>
            <person name="Larimer F."/>
            <person name="Land M.L."/>
            <person name="Hauser L."/>
            <person name="Kyrpides N."/>
            <person name="Mikhailova N."/>
            <person name="Ye Q."/>
            <person name="Zhou J."/>
            <person name="Richardson P."/>
            <person name="Fields M.W."/>
        </authorList>
    </citation>
    <scope>NUCLEOTIDE SEQUENCE [LARGE SCALE GENOMIC DNA]</scope>
    <source>
        <strain evidence="6">QYMF</strain>
    </source>
</reference>
<comment type="subcellular location">
    <subcellularLocation>
        <location evidence="1">Cytoplasm</location>
    </subcellularLocation>
</comment>
<dbReference type="GO" id="GO:0005737">
    <property type="term" value="C:cytoplasm"/>
    <property type="evidence" value="ECO:0007669"/>
    <property type="project" value="UniProtKB-SubCell"/>
</dbReference>
<dbReference type="PIRSF" id="PIRSF002736">
    <property type="entry name" value="Citrt_lyas_gamma"/>
    <property type="match status" value="1"/>
</dbReference>
<protein>
    <submittedName>
        <fullName evidence="5">Citrate lyase acyl carrier protein</fullName>
    </submittedName>
</protein>
<dbReference type="RefSeq" id="WP_012064328.1">
    <property type="nucleotide sequence ID" value="NC_009633.1"/>
</dbReference>
<dbReference type="InterPro" id="IPR023439">
    <property type="entry name" value="Mal_deCO2ase/Cit_lyase_ACP"/>
</dbReference>
<accession>A6TT45</accession>
<keyword evidence="2" id="KW-0963">Cytoplasm</keyword>
<keyword evidence="3 4" id="KW-0597">Phosphoprotein</keyword>
<dbReference type="KEGG" id="amt:Amet_3225"/>
<dbReference type="HOGENOM" id="CLU_158489_1_0_9"/>
<evidence type="ECO:0000256" key="2">
    <source>
        <dbReference type="ARBA" id="ARBA00022490"/>
    </source>
</evidence>
<dbReference type="STRING" id="293826.Amet_3225"/>
<dbReference type="NCBIfam" id="TIGR01608">
    <property type="entry name" value="citD"/>
    <property type="match status" value="1"/>
</dbReference>
<evidence type="ECO:0000313" key="6">
    <source>
        <dbReference type="Proteomes" id="UP000001572"/>
    </source>
</evidence>
<dbReference type="AlphaFoldDB" id="A6TT45"/>
<name>A6TT45_ALKMQ</name>
<dbReference type="NCBIfam" id="NF009726">
    <property type="entry name" value="PRK13253.1"/>
    <property type="match status" value="1"/>
</dbReference>
<keyword evidence="5" id="KW-0456">Lyase</keyword>
<dbReference type="Proteomes" id="UP000001572">
    <property type="component" value="Chromosome"/>
</dbReference>
<evidence type="ECO:0000256" key="1">
    <source>
        <dbReference type="ARBA" id="ARBA00004496"/>
    </source>
</evidence>
<evidence type="ECO:0000256" key="4">
    <source>
        <dbReference type="PIRSR" id="PIRSR002736-50"/>
    </source>
</evidence>
<dbReference type="EMBL" id="CP000724">
    <property type="protein sequence ID" value="ABR49363.1"/>
    <property type="molecule type" value="Genomic_DNA"/>
</dbReference>
<evidence type="ECO:0000256" key="3">
    <source>
        <dbReference type="ARBA" id="ARBA00022553"/>
    </source>
</evidence>
<dbReference type="OrthoDB" id="1120942at2"/>
<gene>
    <name evidence="5" type="ordered locus">Amet_3225</name>
</gene>